<dbReference type="Proteomes" id="UP000189513">
    <property type="component" value="Unassembled WGS sequence"/>
</dbReference>
<dbReference type="EMBL" id="MPUK01000002">
    <property type="protein sequence ID" value="ONH68759.1"/>
    <property type="molecule type" value="Genomic_DNA"/>
</dbReference>
<dbReference type="GO" id="GO:0000981">
    <property type="term" value="F:DNA-binding transcription factor activity, RNA polymerase II-specific"/>
    <property type="evidence" value="ECO:0007669"/>
    <property type="project" value="InterPro"/>
</dbReference>
<keyword evidence="6" id="KW-1185">Reference proteome</keyword>
<dbReference type="Gene3D" id="4.10.240.10">
    <property type="entry name" value="Zn(2)-C6 fungal-type DNA-binding domain"/>
    <property type="match status" value="1"/>
</dbReference>
<dbReference type="SUPFAM" id="SSF57701">
    <property type="entry name" value="Zn2/Cys6 DNA-binding domain"/>
    <property type="match status" value="1"/>
</dbReference>
<dbReference type="PANTHER" id="PTHR37534:SF46">
    <property type="entry name" value="ZN(II)2CYS6 TRANSCRIPTION FACTOR (EUROFUNG)"/>
    <property type="match status" value="1"/>
</dbReference>
<reference evidence="6" key="1">
    <citation type="journal article" date="2017" name="Genome Announc.">
        <title>Genome sequences of Cyberlindnera fabianii 65, Pichia kudriavzevii 129, and Saccharomyces cerevisiae 131 isolated from fermented masau fruits in Zimbabwe.</title>
        <authorList>
            <person name="van Rijswijck I.M.H."/>
            <person name="Derks M.F.L."/>
            <person name="Abee T."/>
            <person name="de Ridder D."/>
            <person name="Smid E.J."/>
        </authorList>
    </citation>
    <scope>NUCLEOTIDE SEQUENCE [LARGE SCALE GENOMIC DNA]</scope>
    <source>
        <strain evidence="6">65</strain>
    </source>
</reference>
<dbReference type="InterPro" id="IPR021858">
    <property type="entry name" value="Fun_TF"/>
</dbReference>
<dbReference type="Pfam" id="PF00172">
    <property type="entry name" value="Zn_clus"/>
    <property type="match status" value="1"/>
</dbReference>
<dbReference type="Pfam" id="PF11951">
    <property type="entry name" value="Fungal_trans_2"/>
    <property type="match status" value="1"/>
</dbReference>
<evidence type="ECO:0000256" key="1">
    <source>
        <dbReference type="ARBA" id="ARBA00004123"/>
    </source>
</evidence>
<dbReference type="VEuPathDB" id="FungiDB:BON22_1351"/>
<feature type="compositionally biased region" description="Low complexity" evidence="3">
    <location>
        <begin position="343"/>
        <end position="365"/>
    </location>
</feature>
<dbReference type="PROSITE" id="PS00463">
    <property type="entry name" value="ZN2_CY6_FUNGAL_1"/>
    <property type="match status" value="1"/>
</dbReference>
<evidence type="ECO:0000313" key="6">
    <source>
        <dbReference type="Proteomes" id="UP000189513"/>
    </source>
</evidence>
<keyword evidence="2" id="KW-0539">Nucleus</keyword>
<gene>
    <name evidence="5" type="ORF">BON22_1351</name>
</gene>
<proteinExistence type="predicted"/>
<dbReference type="AlphaFoldDB" id="A0A1V2LA46"/>
<dbReference type="STRING" id="36022.A0A1V2LA46"/>
<dbReference type="PANTHER" id="PTHR37534">
    <property type="entry name" value="TRANSCRIPTIONAL ACTIVATOR PROTEIN UGA3"/>
    <property type="match status" value="1"/>
</dbReference>
<accession>A0A1V2LA46</accession>
<organism evidence="5 6">
    <name type="scientific">Cyberlindnera fabianii</name>
    <name type="common">Yeast</name>
    <name type="synonym">Hansenula fabianii</name>
    <dbReference type="NCBI Taxonomy" id="36022"/>
    <lineage>
        <taxon>Eukaryota</taxon>
        <taxon>Fungi</taxon>
        <taxon>Dikarya</taxon>
        <taxon>Ascomycota</taxon>
        <taxon>Saccharomycotina</taxon>
        <taxon>Saccharomycetes</taxon>
        <taxon>Phaffomycetales</taxon>
        <taxon>Phaffomycetaceae</taxon>
        <taxon>Cyberlindnera</taxon>
    </lineage>
</organism>
<dbReference type="SMART" id="SM00066">
    <property type="entry name" value="GAL4"/>
    <property type="match status" value="1"/>
</dbReference>
<dbReference type="CDD" id="cd00067">
    <property type="entry name" value="GAL4"/>
    <property type="match status" value="1"/>
</dbReference>
<feature type="region of interest" description="Disordered" evidence="3">
    <location>
        <begin position="343"/>
        <end position="387"/>
    </location>
</feature>
<dbReference type="GO" id="GO:0005634">
    <property type="term" value="C:nucleus"/>
    <property type="evidence" value="ECO:0007669"/>
    <property type="project" value="UniProtKB-SubCell"/>
</dbReference>
<evidence type="ECO:0000256" key="2">
    <source>
        <dbReference type="ARBA" id="ARBA00023242"/>
    </source>
</evidence>
<name>A0A1V2LA46_CYBFA</name>
<dbReference type="GO" id="GO:0008270">
    <property type="term" value="F:zinc ion binding"/>
    <property type="evidence" value="ECO:0007669"/>
    <property type="project" value="InterPro"/>
</dbReference>
<evidence type="ECO:0000256" key="3">
    <source>
        <dbReference type="SAM" id="MobiDB-lite"/>
    </source>
</evidence>
<dbReference type="PROSITE" id="PS50048">
    <property type="entry name" value="ZN2_CY6_FUNGAL_2"/>
    <property type="match status" value="1"/>
</dbReference>
<sequence>MPHPYELVLNFRSKVPKSQQPQRSRSGCFNCRKLKKKCSEERPSCKSCQTKCIPCVWPSSHIKSMPKDYKIPPQDPILVRRKREAMHAIRKILPKATTLEEITKVQEAKLEACELELLPSTPTTIKKDPETPDYRALDLHSAGRVQPLDELGLLLNDTASINWDQSPFQQHQQDTTNIDNENDPVSLSAIDNYEDQLPLWIPISTSRKETFITACAVGLISALAPQYTHPLLHASSTWTPFVKMNPIIERVTEASGCSFIAWEKPDLIPLAEKKYDLAFNELFGYIRTHDLETKDHLWLGAAFQLLAVGSKTVWTFRDKRRIDNLKGSWKLIKARIAQTESSTSTSTSPISSLGISNISPSSSTSSKDDNSPESPPRGNFDDNTVASDYSNENLKMEVENSLLRNEYKDDLASRFERGWIEAFIYQYGMLLLIDDVDVMGLPTPFEVFSLVRKRIKRPLMNCDIAWMNHPVFGASFDAFELACKASYLMRHLDHEMTFMAAHKLYDVVQSYQLPQIPAEVVNNPESFNRNRDSALMSEVMLRAVKILLRKIINLRLDETDIVIQRDLEAALHKLTQITRCGQVMGISSWPLFILGLTAIKDEHRDVIIEGCMQYGEVCQARYIYTLIDTLEIAWGMRGDTYTTARGLNILLETEILDRLIL</sequence>
<protein>
    <submittedName>
        <fullName evidence="5">Zinc finger protein 1</fullName>
    </submittedName>
</protein>
<dbReference type="InterPro" id="IPR036864">
    <property type="entry name" value="Zn2-C6_fun-type_DNA-bd_sf"/>
</dbReference>
<feature type="domain" description="Zn(2)-C6 fungal-type" evidence="4">
    <location>
        <begin position="27"/>
        <end position="57"/>
    </location>
</feature>
<dbReference type="OMA" id="CCGATYL"/>
<comment type="caution">
    <text evidence="5">The sequence shown here is derived from an EMBL/GenBank/DDBJ whole genome shotgun (WGS) entry which is preliminary data.</text>
</comment>
<comment type="subcellular location">
    <subcellularLocation>
        <location evidence="1">Nucleus</location>
    </subcellularLocation>
</comment>
<evidence type="ECO:0000313" key="5">
    <source>
        <dbReference type="EMBL" id="ONH68759.1"/>
    </source>
</evidence>
<dbReference type="InterPro" id="IPR001138">
    <property type="entry name" value="Zn2Cys6_DnaBD"/>
</dbReference>
<evidence type="ECO:0000259" key="4">
    <source>
        <dbReference type="PROSITE" id="PS50048"/>
    </source>
</evidence>